<accession>A0A8J4GYN6</accession>
<evidence type="ECO:0008006" key="3">
    <source>
        <dbReference type="Google" id="ProtNLM"/>
    </source>
</evidence>
<dbReference type="Pfam" id="PF00300">
    <property type="entry name" value="His_Phos_1"/>
    <property type="match status" value="1"/>
</dbReference>
<dbReference type="Gene3D" id="3.40.50.1240">
    <property type="entry name" value="Phosphoglycerate mutase-like"/>
    <property type="match status" value="1"/>
</dbReference>
<dbReference type="InterPro" id="IPR050275">
    <property type="entry name" value="PGM_Phosphatase"/>
</dbReference>
<sequence length="234" mass="26678">MRLYIIRHAEPDNPRQTITEQGHREAEALSRRMERLEPDKLYVSPLARAIHTLRYTADKLGKQAETLEWIQEIPHEKLLVQPWGALSPWDIPGEKLRGPGNPPTLETWGQFPELASFDAAGIYRHIQSESDQWLAKLGYVRDGGRYRIARANRDRIAVFCHNGFALTWLAHLLDIPLHLMWSGFWLPPSSVTTVLFDERSDSWAVPRCIGMADVSHLYEAGIPVSTHGLKANTE</sequence>
<keyword evidence="2" id="KW-1185">Reference proteome</keyword>
<protein>
    <recommendedName>
        <fullName evidence="3">Histidine phosphatase family protein</fullName>
    </recommendedName>
</protein>
<name>A0A8J4GYN6_9BACL</name>
<dbReference type="RefSeq" id="WP_213410259.1">
    <property type="nucleotide sequence ID" value="NZ_BOVK01000006.1"/>
</dbReference>
<dbReference type="CDD" id="cd07067">
    <property type="entry name" value="HP_PGM_like"/>
    <property type="match status" value="1"/>
</dbReference>
<dbReference type="GO" id="GO:0016791">
    <property type="term" value="F:phosphatase activity"/>
    <property type="evidence" value="ECO:0007669"/>
    <property type="project" value="TreeGrafter"/>
</dbReference>
<dbReference type="GO" id="GO:0005737">
    <property type="term" value="C:cytoplasm"/>
    <property type="evidence" value="ECO:0007669"/>
    <property type="project" value="TreeGrafter"/>
</dbReference>
<organism evidence="1 2">
    <name type="scientific">Xylanibacillus composti</name>
    <dbReference type="NCBI Taxonomy" id="1572762"/>
    <lineage>
        <taxon>Bacteria</taxon>
        <taxon>Bacillati</taxon>
        <taxon>Bacillota</taxon>
        <taxon>Bacilli</taxon>
        <taxon>Bacillales</taxon>
        <taxon>Paenibacillaceae</taxon>
        <taxon>Xylanibacillus</taxon>
    </lineage>
</organism>
<gene>
    <name evidence="1" type="ORF">XYCOK13_04610</name>
</gene>
<dbReference type="PANTHER" id="PTHR48100">
    <property type="entry name" value="BROAD-SPECIFICITY PHOSPHATASE YOR283W-RELATED"/>
    <property type="match status" value="1"/>
</dbReference>
<reference evidence="1" key="1">
    <citation type="submission" date="2021-04" db="EMBL/GenBank/DDBJ databases">
        <title>Draft genome sequence of Xylanibacillus composti strain K13.</title>
        <authorList>
            <person name="Uke A."/>
            <person name="Chhe C."/>
            <person name="Baramee S."/>
            <person name="Kosugi A."/>
        </authorList>
    </citation>
    <scope>NUCLEOTIDE SEQUENCE</scope>
    <source>
        <strain evidence="1">K13</strain>
    </source>
</reference>
<dbReference type="InterPro" id="IPR029033">
    <property type="entry name" value="His_PPase_superfam"/>
</dbReference>
<dbReference type="Proteomes" id="UP000677918">
    <property type="component" value="Unassembled WGS sequence"/>
</dbReference>
<dbReference type="AlphaFoldDB" id="A0A8J4GYN6"/>
<dbReference type="InterPro" id="IPR013078">
    <property type="entry name" value="His_Pase_superF_clade-1"/>
</dbReference>
<proteinExistence type="predicted"/>
<evidence type="ECO:0000313" key="1">
    <source>
        <dbReference type="EMBL" id="GIQ67637.1"/>
    </source>
</evidence>
<dbReference type="EMBL" id="BOVK01000006">
    <property type="protein sequence ID" value="GIQ67637.1"/>
    <property type="molecule type" value="Genomic_DNA"/>
</dbReference>
<comment type="caution">
    <text evidence="1">The sequence shown here is derived from an EMBL/GenBank/DDBJ whole genome shotgun (WGS) entry which is preliminary data.</text>
</comment>
<evidence type="ECO:0000313" key="2">
    <source>
        <dbReference type="Proteomes" id="UP000677918"/>
    </source>
</evidence>
<dbReference type="SMART" id="SM00855">
    <property type="entry name" value="PGAM"/>
    <property type="match status" value="1"/>
</dbReference>
<dbReference type="PANTHER" id="PTHR48100:SF1">
    <property type="entry name" value="HISTIDINE PHOSPHATASE FAMILY PROTEIN-RELATED"/>
    <property type="match status" value="1"/>
</dbReference>
<dbReference type="SUPFAM" id="SSF53254">
    <property type="entry name" value="Phosphoglycerate mutase-like"/>
    <property type="match status" value="1"/>
</dbReference>